<dbReference type="InterPro" id="IPR015422">
    <property type="entry name" value="PyrdxlP-dep_Trfase_small"/>
</dbReference>
<proteinExistence type="inferred from homology"/>
<dbReference type="GO" id="GO:0008483">
    <property type="term" value="F:transaminase activity"/>
    <property type="evidence" value="ECO:0007669"/>
    <property type="project" value="UniProtKB-KW"/>
</dbReference>
<dbReference type="RefSeq" id="WP_302109474.1">
    <property type="nucleotide sequence ID" value="NZ_JAUKTR010000002.1"/>
</dbReference>
<organism evidence="4 5">
    <name type="scientific">Peiella sedimenti</name>
    <dbReference type="NCBI Taxonomy" id="3061083"/>
    <lineage>
        <taxon>Bacteria</taxon>
        <taxon>Pseudomonadati</taxon>
        <taxon>Pseudomonadota</taxon>
        <taxon>Alphaproteobacteria</taxon>
        <taxon>Caulobacterales</taxon>
        <taxon>Caulobacteraceae</taxon>
        <taxon>Peiella</taxon>
    </lineage>
</organism>
<evidence type="ECO:0000313" key="5">
    <source>
        <dbReference type="Proteomes" id="UP001169063"/>
    </source>
</evidence>
<dbReference type="Pfam" id="PF00202">
    <property type="entry name" value="Aminotran_3"/>
    <property type="match status" value="1"/>
</dbReference>
<dbReference type="SUPFAM" id="SSF53383">
    <property type="entry name" value="PLP-dependent transferases"/>
    <property type="match status" value="1"/>
</dbReference>
<keyword evidence="5" id="KW-1185">Reference proteome</keyword>
<keyword evidence="2 3" id="KW-0663">Pyridoxal phosphate</keyword>
<protein>
    <submittedName>
        <fullName evidence="4">Aminotransferase class III-fold pyridoxal phosphate-dependent enzyme</fullName>
    </submittedName>
</protein>
<dbReference type="PANTHER" id="PTHR43713:SF3">
    <property type="entry name" value="GLUTAMATE-1-SEMIALDEHYDE 2,1-AMINOMUTASE 1, CHLOROPLASTIC-RELATED"/>
    <property type="match status" value="1"/>
</dbReference>
<evidence type="ECO:0000313" key="4">
    <source>
        <dbReference type="EMBL" id="MDO1559047.1"/>
    </source>
</evidence>
<evidence type="ECO:0000256" key="2">
    <source>
        <dbReference type="ARBA" id="ARBA00022898"/>
    </source>
</evidence>
<accession>A0ABT8SKF5</accession>
<dbReference type="Gene3D" id="3.90.1150.10">
    <property type="entry name" value="Aspartate Aminotransferase, domain 1"/>
    <property type="match status" value="1"/>
</dbReference>
<comment type="caution">
    <text evidence="4">The sequence shown here is derived from an EMBL/GenBank/DDBJ whole genome shotgun (WGS) entry which is preliminary data.</text>
</comment>
<dbReference type="PANTHER" id="PTHR43713">
    <property type="entry name" value="GLUTAMATE-1-SEMIALDEHYDE 2,1-AMINOMUTASE"/>
    <property type="match status" value="1"/>
</dbReference>
<dbReference type="Proteomes" id="UP001169063">
    <property type="component" value="Unassembled WGS sequence"/>
</dbReference>
<evidence type="ECO:0000256" key="3">
    <source>
        <dbReference type="RuleBase" id="RU003560"/>
    </source>
</evidence>
<name>A0ABT8SKF5_9CAUL</name>
<dbReference type="InterPro" id="IPR015424">
    <property type="entry name" value="PyrdxlP-dep_Trfase"/>
</dbReference>
<comment type="similarity">
    <text evidence="3">Belongs to the class-III pyridoxal-phosphate-dependent aminotransferase family.</text>
</comment>
<reference evidence="4" key="1">
    <citation type="submission" date="2023-07" db="EMBL/GenBank/DDBJ databases">
        <title>Brevundimonas soil sp. nov., isolated from the soil of chemical plant.</title>
        <authorList>
            <person name="Wu N."/>
        </authorList>
    </citation>
    <scope>NUCLEOTIDE SEQUENCE</scope>
    <source>
        <strain evidence="4">XZ-24</strain>
    </source>
</reference>
<dbReference type="InterPro" id="IPR015421">
    <property type="entry name" value="PyrdxlP-dep_Trfase_major"/>
</dbReference>
<dbReference type="InterPro" id="IPR005814">
    <property type="entry name" value="Aminotrans_3"/>
</dbReference>
<keyword evidence="4" id="KW-0032">Aminotransferase</keyword>
<sequence length="361" mass="37037">MARAQTRPLTLLSPPPSRRRWSAAETYARACLARSGQGARLRDERGRPFLDLCNADGAVLLGWGELAVETAAAEPARHCEAEAAERLSSLVPYAEAVLFGPSVGGLLADALTAAARTTGRDGAFFCDDACVVDGDLAQVQRGLTENASALAAVVVRPLDAPGAFLAGVRALCDAFGAALIFEESRTALRVHRAGAGGLHGVHPDLTVFGPSIANGHPAAALMGRIDLMRAADAGGASASPHALSAACATLERALEADASQALNVAGAEIAAEVGRLLQTAGLSELISVEGDPCWSVLAGDPAACDLVSELLLDEGVFCLGAHVPSLAMGEAEVAQLVRAYEAVLPRAAARMARGRLRAAAR</sequence>
<gene>
    <name evidence="4" type="ORF">Q0812_06350</name>
</gene>
<dbReference type="EMBL" id="JAUKTR010000002">
    <property type="protein sequence ID" value="MDO1559047.1"/>
    <property type="molecule type" value="Genomic_DNA"/>
</dbReference>
<keyword evidence="4" id="KW-0808">Transferase</keyword>
<dbReference type="Gene3D" id="3.40.640.10">
    <property type="entry name" value="Type I PLP-dependent aspartate aminotransferase-like (Major domain)"/>
    <property type="match status" value="1"/>
</dbReference>
<evidence type="ECO:0000256" key="1">
    <source>
        <dbReference type="ARBA" id="ARBA00001933"/>
    </source>
</evidence>
<comment type="cofactor">
    <cofactor evidence="1">
        <name>pyridoxal 5'-phosphate</name>
        <dbReference type="ChEBI" id="CHEBI:597326"/>
    </cofactor>
</comment>